<evidence type="ECO:0000256" key="11">
    <source>
        <dbReference type="ARBA" id="ARBA00023157"/>
    </source>
</evidence>
<feature type="disulfide bond" evidence="16">
    <location>
        <begin position="4093"/>
        <end position="4111"/>
    </location>
</feature>
<feature type="repeat" description="LDL-receptor class B" evidence="17">
    <location>
        <begin position="4425"/>
        <end position="4466"/>
    </location>
</feature>
<feature type="domain" description="EGF-like calcium-binding" evidence="19">
    <location>
        <begin position="3259"/>
        <end position="3300"/>
    </location>
</feature>
<feature type="disulfide bond" evidence="16">
    <location>
        <begin position="3795"/>
        <end position="3813"/>
    </location>
</feature>
<feature type="repeat" description="LDL-receptor class B" evidence="17">
    <location>
        <begin position="1598"/>
        <end position="1641"/>
    </location>
</feature>
<feature type="domain" description="EGF-like" evidence="20">
    <location>
        <begin position="365"/>
        <end position="413"/>
    </location>
</feature>
<feature type="disulfide bond" evidence="16">
    <location>
        <begin position="82"/>
        <end position="100"/>
    </location>
</feature>
<dbReference type="PROSITE" id="PS50068">
    <property type="entry name" value="LDLRA_2"/>
    <property type="match status" value="35"/>
</dbReference>
<feature type="domain" description="EGF-like calcium-binding" evidence="19">
    <location>
        <begin position="1778"/>
        <end position="1817"/>
    </location>
</feature>
<dbReference type="InterPro" id="IPR018097">
    <property type="entry name" value="EGF_Ca-bd_CS"/>
</dbReference>
<feature type="disulfide bond" evidence="16">
    <location>
        <begin position="2867"/>
        <end position="2879"/>
    </location>
</feature>
<dbReference type="InterPro" id="IPR051221">
    <property type="entry name" value="LDLR-related"/>
</dbReference>
<feature type="domain" description="EGF-like calcium-binding" evidence="19">
    <location>
        <begin position="3301"/>
        <end position="3341"/>
    </location>
</feature>
<feature type="repeat" description="LDL-receptor class B" evidence="17">
    <location>
        <begin position="2617"/>
        <end position="2667"/>
    </location>
</feature>
<dbReference type="CDD" id="cd00112">
    <property type="entry name" value="LDLa"/>
    <property type="match status" value="31"/>
</dbReference>
<evidence type="ECO:0000256" key="17">
    <source>
        <dbReference type="PROSITE-ProRule" id="PRU00461"/>
    </source>
</evidence>
<evidence type="ECO:0000256" key="10">
    <source>
        <dbReference type="ARBA" id="ARBA00023136"/>
    </source>
</evidence>
<dbReference type="PROSITE" id="PS00010">
    <property type="entry name" value="ASX_HYDROXYL"/>
    <property type="match status" value="1"/>
</dbReference>
<dbReference type="Pfam" id="PF00058">
    <property type="entry name" value="Ldl_recept_b"/>
    <property type="match status" value="8"/>
</dbReference>
<evidence type="ECO:0000313" key="22">
    <source>
        <dbReference type="WBParaSite" id="SPAL_0001483300.1"/>
    </source>
</evidence>
<dbReference type="PANTHER" id="PTHR22722">
    <property type="entry name" value="LOW-DENSITY LIPOPROTEIN RECEPTOR-RELATED PROTEIN 2-RELATED"/>
    <property type="match status" value="1"/>
</dbReference>
<feature type="repeat" description="LDL-receptor class B" evidence="17">
    <location>
        <begin position="1686"/>
        <end position="1730"/>
    </location>
</feature>
<dbReference type="FunFam" id="2.120.10.30:FF:000241">
    <property type="entry name" value="Low-density lipoprotein receptor-related protein 6"/>
    <property type="match status" value="3"/>
</dbReference>
<dbReference type="PANTHER" id="PTHR22722:SF14">
    <property type="entry name" value="MEGALIN, ISOFORM A"/>
    <property type="match status" value="1"/>
</dbReference>
<feature type="disulfide bond" evidence="16">
    <location>
        <begin position="4086"/>
        <end position="4098"/>
    </location>
</feature>
<evidence type="ECO:0000256" key="14">
    <source>
        <dbReference type="ARBA" id="ARBA00023180"/>
    </source>
</evidence>
<feature type="disulfide bond" evidence="16">
    <location>
        <begin position="4003"/>
        <end position="4021"/>
    </location>
</feature>
<dbReference type="GO" id="GO:0006898">
    <property type="term" value="P:receptor-mediated endocytosis"/>
    <property type="evidence" value="ECO:0007669"/>
    <property type="project" value="TreeGrafter"/>
</dbReference>
<dbReference type="FunFam" id="4.10.400.10:FF:000147">
    <property type="entry name" value="Low-density lipoprotein receptor-related protein 2"/>
    <property type="match status" value="1"/>
</dbReference>
<dbReference type="SUPFAM" id="SSF57424">
    <property type="entry name" value="LDL receptor-like module"/>
    <property type="match status" value="33"/>
</dbReference>
<dbReference type="GO" id="GO:0042562">
    <property type="term" value="F:hormone binding"/>
    <property type="evidence" value="ECO:0007669"/>
    <property type="project" value="TreeGrafter"/>
</dbReference>
<feature type="disulfide bond" evidence="16">
    <location>
        <begin position="1217"/>
        <end position="1229"/>
    </location>
</feature>
<dbReference type="FunFam" id="4.10.400.10:FF:000001">
    <property type="entry name" value="Low-density lipoprotein receptor-related protein 1"/>
    <property type="match status" value="1"/>
</dbReference>
<name>A0A0N5CAB0_STREA</name>
<feature type="repeat" description="LDL-receptor class B" evidence="17">
    <location>
        <begin position="592"/>
        <end position="636"/>
    </location>
</feature>
<feature type="domain" description="EGF-like" evidence="20">
    <location>
        <begin position="2766"/>
        <end position="2815"/>
    </location>
</feature>
<feature type="disulfide bond" evidence="16">
    <location>
        <begin position="3920"/>
        <end position="3938"/>
    </location>
</feature>
<comment type="subcellular location">
    <subcellularLocation>
        <location evidence="15">Membrane</location>
        <location evidence="15">Coated pit</location>
    </subcellularLocation>
    <subcellularLocation>
        <location evidence="1">Membrane</location>
        <topology evidence="1">Single-pass type I membrane protein</topology>
    </subcellularLocation>
</comment>
<proteinExistence type="inferred from homology"/>
<feature type="domain" description="EGF-like calcium-binding" evidence="19">
    <location>
        <begin position="1428"/>
        <end position="1467"/>
    </location>
</feature>
<keyword evidence="21" id="KW-1185">Reference proteome</keyword>
<keyword evidence="12" id="KW-0675">Receptor</keyword>
<dbReference type="InterPro" id="IPR000742">
    <property type="entry name" value="EGF"/>
</dbReference>
<feature type="disulfide bond" evidence="16">
    <location>
        <begin position="1224"/>
        <end position="1242"/>
    </location>
</feature>
<dbReference type="SUPFAM" id="SSF63825">
    <property type="entry name" value="YWTD domain"/>
    <property type="match status" value="8"/>
</dbReference>
<feature type="disulfide bond" evidence="16">
    <location>
        <begin position="1176"/>
        <end position="1188"/>
    </location>
</feature>
<evidence type="ECO:0000256" key="12">
    <source>
        <dbReference type="ARBA" id="ARBA00023170"/>
    </source>
</evidence>
<keyword evidence="6" id="KW-0732">Signal</keyword>
<feature type="repeat" description="LDL-receptor class B" evidence="17">
    <location>
        <begin position="1555"/>
        <end position="1597"/>
    </location>
</feature>
<feature type="disulfide bond" evidence="16">
    <location>
        <begin position="3725"/>
        <end position="3740"/>
    </location>
</feature>
<feature type="disulfide bond" evidence="16">
    <location>
        <begin position="2874"/>
        <end position="2892"/>
    </location>
</feature>
<feature type="domain" description="EGF-like" evidence="20">
    <location>
        <begin position="4171"/>
        <end position="4212"/>
    </location>
</feature>
<feature type="repeat" description="LDL-receptor class B" evidence="17">
    <location>
        <begin position="1975"/>
        <end position="2021"/>
    </location>
</feature>
<feature type="repeat" description="LDL-receptor class B" evidence="17">
    <location>
        <begin position="2293"/>
        <end position="2336"/>
    </location>
</feature>
<feature type="disulfide bond" evidence="16">
    <location>
        <begin position="3913"/>
        <end position="3925"/>
    </location>
</feature>
<keyword evidence="14" id="KW-0325">Glycoprotein</keyword>
<protein>
    <submittedName>
        <fullName evidence="22">Low-density lipoprotein receptor</fullName>
    </submittedName>
</protein>
<organism evidence="21 22">
    <name type="scientific">Strongyloides papillosus</name>
    <name type="common">Intestinal threadworm</name>
    <dbReference type="NCBI Taxonomy" id="174720"/>
    <lineage>
        <taxon>Eukaryota</taxon>
        <taxon>Metazoa</taxon>
        <taxon>Ecdysozoa</taxon>
        <taxon>Nematoda</taxon>
        <taxon>Chromadorea</taxon>
        <taxon>Rhabditida</taxon>
        <taxon>Tylenchina</taxon>
        <taxon>Panagrolaimomorpha</taxon>
        <taxon>Strongyloidoidea</taxon>
        <taxon>Strongyloididae</taxon>
        <taxon>Strongyloides</taxon>
    </lineage>
</organism>
<dbReference type="FunFam" id="4.10.400.10:FF:000002">
    <property type="entry name" value="Low-density lipoprotein receptor-related protein 1"/>
    <property type="match status" value="2"/>
</dbReference>
<keyword evidence="5 18" id="KW-0812">Transmembrane</keyword>
<feature type="disulfide bond" evidence="16">
    <location>
        <begin position="3141"/>
        <end position="3159"/>
    </location>
</feature>
<dbReference type="Pfam" id="PF14670">
    <property type="entry name" value="FXa_inhibition"/>
    <property type="match status" value="1"/>
</dbReference>
<feature type="disulfide bond" evidence="16">
    <location>
        <begin position="2886"/>
        <end position="2901"/>
    </location>
</feature>
<sequence>MANCYLFAKSPHRTATSTLLYSLLLLFVYFNLFKAERPKTVFIHNGHAGLSRSHRVEGVSSPFPPSARPTTAGVCNEDEFRCDDGKCIRNEWRCDGSGDCMNGEDEKDCPHPGCKNDQWQCDKYEWHSVSCIAEYQRCDNITDCSDGSDEKDCPSPTVSCDNNDGSVFQCADGRQCFNSSKMCDGIFDCRDLSDEKSSCRENHTACFQYQFRCADNTQCIQKSWVCDGTKDCVDGSDEPDSCQFKPCQVTDFQCKNKRCIPKKFQCDFYDDCGDSSDEENCGHYKCSPHKWACPNSGHCIDEVKLCDGISDCPDSSDEKNCSSNLCHTLGCQAGCIKSPTGGKCTCPNGYKLDDRFQRTCSDINECSEFGYCDQLCENHRPGFTCSCKGGCFTLKMKTADPNGGNSTMRGYCTSPDPEQMRLFVARREGLYKINPYSTSEEAKKITSGEFLYGVDYDYSDKKLFWTDRLAHAVFSADLTDSGDIDKIKKLDLKSLIFPRNLAVDWITKNLYIIESGSRRIDVTNYEGDRRTVLIADGLVLPLDIALDPIHGELFFTNQHNVEGASMDGTNRRVLVSTHTHQVSGIVVDIPSKRVYWVDPKVDRVESINYHGKDRKIVAQGMRSVPHPFGLALFDENLFWTDWTRLGVIKVEKFGSNSDIIWSKKENNVFPMGIAAYHYASQPNEQQSDCYDVKIHNPCKNSECEGMCVLSSSDSTDAVGYKCACPIGQRLVGGSKCIPAIDYLLFSSNKVVRGIYPKIPNKALAEAILPISPSSQRRIGMYFAVECDVHGNSFFYADIMDNTVFRIKPDGEGNAPILVTHNDGLISMSYDWISKQLYYIDNIRNSLEVVKVSEQGLLNADQLEHRKLLTNLRDPVSIVVHPWKGYLFYAEAERPAKIYRCSMDGTDCLVIRNTSLGRPSSMTIDFIENRLYFSDSLLKIIGSIKFDGSDFQNVPIEGGIPVSIAIMDEDLYYIHQRPYSIRVVNKKTGGDGNVIRDFSKEERSIFGIKACSEQNQPIPDLSIDHPCHNHDCGHFCFPIPQNATNGSEGEITKRCGCKDAFKLADNGLTCVRDTNDVPEVTCPTNGTHFQCSNGRCIPMEWKCDGEIDCLDDGSDEIGEDGKKCSGDIKCPENTIKCEITKRCISALYGCDGDNDCGGGDYSDEDPKYCKEGEAPVCGAKKFQCANKRCIPEAWKCDSDNDCGDGSDEDLTLCHNHTCTVNQFSCGNSRCIPVYWLCDGDEDCYDGTDEDKERCPPIQCRTDQFRCANSRQCISLKNLCDGQDDCQDGSDEDSCLIEKGKCSDNQFKCVTSGICIPKSWHCDGQKDCDDGSDEPNNICGVKTCPKDHFRCDNGKCILSTWLCDGQKDCEDGSDEDSKNGCNSDSLYQTRRCPFEHTPCINDPNVCIPFHQLCDGKEHCPGGTDEGGRCSRDLCAADRAGCSYKCHNSPNGPICSCPFGEIVVNKTSCDQENECLDPRSCSQICTDQKHGYDCSCETGYQLMKDKKTCKVAENRDLMRVYVSNRNRIYWSDSKLDNWRTFAAQVENAVALAYDSVAERIYWSDIREKKIFSATLNGTNITTFISEGLDITEGIAIDWIGRNLYWVDSSLNTIEVANLEKEGARAILIHENVDQPRGIALDPRKALMFWTDWGQNPRIERANMDGSDRKIIVNTKIYWPNTIALDLTTNRVYFADSKLDYIDFVNYDGSGRHQVIASTKYVQHPHALAVFEDMIYYSDRRLQRLQVYPKYSNGTSDEYPSHSFSKALGVVATHPLLQPPSENNPCKNNTCSHICLLAPNNKFTCFCPLGMVLDGSKKNCIKDNRDFLLIIQRNNIFGYDLDKTYNGTPALQGIIPMAGLSNAYDADIDTTSEEIYHLEKSSTARLLGASVISMASIWKTLINTNNKTQIYGSTIPDDNSCMAFDWNGRNLYIGNKVSQNIEVLRVSGNVKYKAVLLTNDQSPTAVADPVSIAVDSDRGYIFWLDRGNGAVPPKVGRADMDGKNALVIVNNDLTELDHIALDTVGQRVYYTEAKAGRITSVSYDGQDRHYILNDGGKQPNAVAYINNKIFYSDSAFDKIFVGDLTNPNAFVEFKTFRNDIENLNNLKAIKVSQSGTTTHPCRINNGNCAHLCIPKQFNQYSCICSSGYINDGSNGCRIYDDSFLLIATKTRVSGIPLDTSNGKGVAIQPIGGNGITSIDVEHETKSIFIAESQGPNKGISRVSIGEGEITQVVKDLFGNFVIKSVAVDWINYNLYFISADADRSHIEVCQLDGKYRKIILTTKTETPSSIAVDPIARYIYWSDRGQKPTIQRAYLDGSNRQAIVHEGLKEPTDIIVDPNTHYIYWTDAGLDGIFRVRGDGGTPELVRSDIAEATGISILGQNMYWTDSRLEKVFMASNRPVQGNMIMSPTTISAAIPDLGDVVVFDQLSQPKSSSPCHITDNLRKAPCPQLCFAIPGSQTPNCACSRGVLKGKSCEEPESFLLFSDGDQLVDYNLVPNIKAPPPLRDHLPTIPNLQTFDIDVNLRRVFYVEENPLGANISWFPMNLPSSSRQVLTPNKEKKSVDLATRHISDLKLDWLSQKLYWTTGRTGKIFAIDVQGNHLASIATGDWTYALTLDPCSGLIFWSDSGYKASGGAYTPRIERANMAGGDREILVSENISLAAALTVDMKNQRLYWADVNRLVIESIGYDGKDRRVVASGYRAKSLDIWDQWLYLSDPISNAVFRMDKDTGNNYEIVVSDRRIPGTVRVFSSEADVKLRNQWCSLHTAELCKKNNGGCSQLCHPIPTEIGLSATKVQCSCADDYELVQQPGEDYPTQCVKRENDQASCQPPYNFQCASDGKCIPLSDTCNGVSDCSDASDEEQSYCNTRFCPEKYYLCTNRRCINEDLRCNGISECGDGSDELDCPTTAICGEGMFQCGNGHCINATTKVCDGHLDCHDENASDENATTCPGLPIDCRGVRIKCPNTNICIQPADLCDGYNDCGDKADENKLFCMNQQPPKHYVRCPNGRLIPETWQCDGDADCESSWDETHTNCTDSSGKKICVGEYLFQCNNGKCISKAFICDGESDCADGSDESSIHACGNRTCSDEEFHCKSNALLPQPKYECIPKSWVCDGEVTCANGEDEAEELCGVARKDCNKGEFRCKNSHCIHAAWECDGDVDCLDGSDEHSNCTYTACQPDFFQCSNHKCIPKGWKCDGNFDCEGGEDEKDCTGDQTSEGIDFSSCPAGQFACTSGECIDEKKVCDRNYDCQDRSDESSSCFVNECEISDSHLCEQKCTDLTIGYKCECFDGFRINEKDKKSCIDINECEEGKSGCSQYCENKIGDYKCSCAKGYELSRNEMSCKRIDSEEVPYLILANKHYVRRLTTDGKNFELIAKGFDNVVSLDIDMVENKVYLLDSGKLRMYKVGINQINGPLKDYETIVRHNVYGTEGIAVDWVGRKLYLLNRQERSLKVCELNGRYCRTLIRDRIQQPKALVVHPKKGYLFFSEWSLSPYIGRVALDGAPEKEDPIVKIAENDLGWPNALAIDYYTDKLYWGDAHLNEIGFMNFDGTHRRKLASKLTSHVSSLVVFEDFIYWSDWNLRQIIKADKWTGANETVLESTLQLPNDLRITHSLAKPMYENPCGSNNGGCSHLCLIKEGGDSYTCSCPDQFTLQADGKTCQANCTDRQFACGGEDAKCISKLWYCDGERDCANGEDEPGPDICGVRVCPIGEFQCKNHNCTRPFTLCDGIDDCGDGSDEVECDKPCDPWMFKCKDTGKCLPKHFLCDGDRDCNDGSDEDDKVCKVETKNCTAEQFRCNNNKCIPKAFVCDNDDDCGDLSDEPNECANVECKKGWSRCASSYRCIPDWAFCNGQDDCRDGSDEVLARCPACDDVGEFKCPSTGKCIPLRWKCDSENDCGNNEDETDPSCGGTSRPCSESEFRCNDGRCIPESKVCDGTIQCIDGLDEQNCNKRQCREGYRQCAEDGTCIPEHKWCDRRRDCPNASDETSCHGNITRRACTEFEFECGDSVCIPKKFQCDGDFDCSDKSDETNEECKMAACLPPLRFRCTHSRLCLNVLQLCNGVNDCGDNDFSDEHLNMCDSFVGYDECSSDEFKCSNRKCIKIENVCDHVDHCGDGSDEIGCAKSKGKTCTSGKDNGGCRHLCTDVKDGYFCHCREGFQPDPDNPFDCIDIDECKGNNTCTQSCLNTKGGYLCKCLDDYENSVFVGAMSGKDCRAKGEPAQVIIAADDEVVELHLSGGEGTNRHAVANAADTTGENDIIGVEFDPRRELMFWIDITQKKIYRSALPKGNQSHAGQPLEIDFASLGVTPTAIAVDYVTGNLYITTVNDNASTSSIIARKKRMSEPIKNTGAIYVSKNDGRYFTKIIGSRLEMPTAIVTIPSIGRICFSDSGMHAKIECADMDGRKRNIIARELVFSPSSMTVDEGKDNRIYWADPKYHKIDSILPDGSDRKIIVKDRKAPYAVDVFENNLYWGSKETKTLYVQDKFGRGRLYVLASSLEDIHAVRIQQRFAKDMKRIEGQCKSSECSHLCVELPNNGFHCICPEGSLQKDNLQSDGKTCSAPKVEALEMPQQCKCENGGVCMVNGLCDCGDMEGEYCQKGSSVTKQLIGSFRSGALIGILLMILALIAMGVIAFLAINAYQKKWLLFKKKEGNDPSVSFSGNVISFSNPVLENKQNEPTQIEYQTATLTAVSASEGVPSSTTFSNPVYDLEATDNIELPSTSFQNQTPVIDNNTEKDKKIISPMTVENPLADLDEINHVIEPSYNVIAPRSDLLKSPTIPPRTIMGVEKDKTHLVPDQISDV</sequence>
<evidence type="ECO:0000256" key="4">
    <source>
        <dbReference type="ARBA" id="ARBA00022583"/>
    </source>
</evidence>
<evidence type="ECO:0000256" key="9">
    <source>
        <dbReference type="ARBA" id="ARBA00022989"/>
    </source>
</evidence>
<dbReference type="FunFam" id="2.120.10.30:FF:000035">
    <property type="entry name" value="Low-density lipoprotein receptor-related protein 2"/>
    <property type="match status" value="1"/>
</dbReference>
<dbReference type="InterPro" id="IPR009030">
    <property type="entry name" value="Growth_fac_rcpt_cys_sf"/>
</dbReference>
<keyword evidence="4" id="KW-0254">Endocytosis</keyword>
<feature type="disulfide bond" evidence="16">
    <location>
        <begin position="3706"/>
        <end position="3718"/>
    </location>
</feature>
<keyword evidence="3" id="KW-0245">EGF-like domain</keyword>
<dbReference type="SMART" id="SM00192">
    <property type="entry name" value="LDLa"/>
    <property type="match status" value="35"/>
</dbReference>
<evidence type="ECO:0000313" key="21">
    <source>
        <dbReference type="Proteomes" id="UP000046392"/>
    </source>
</evidence>
<dbReference type="Gene3D" id="4.10.400.10">
    <property type="entry name" value="Low-density Lipoprotein Receptor"/>
    <property type="match status" value="33"/>
</dbReference>
<dbReference type="PROSITE" id="PS51120">
    <property type="entry name" value="LDLRB"/>
    <property type="match status" value="11"/>
</dbReference>
<feature type="transmembrane region" description="Helical" evidence="18">
    <location>
        <begin position="4612"/>
        <end position="4637"/>
    </location>
</feature>
<feature type="disulfide bond" evidence="16">
    <location>
        <begin position="3174"/>
        <end position="3186"/>
    </location>
</feature>
<dbReference type="WBParaSite" id="SPAL_0001483300.1">
    <property type="protein sequence ID" value="SPAL_0001483300.1"/>
    <property type="gene ID" value="SPAL_0001483300"/>
</dbReference>
<feature type="repeat" description="LDL-receptor class B" evidence="17">
    <location>
        <begin position="508"/>
        <end position="550"/>
    </location>
</feature>
<feature type="domain" description="EGF-like" evidence="20">
    <location>
        <begin position="2116"/>
        <end position="2153"/>
    </location>
</feature>
<feature type="disulfide bond" evidence="16">
    <location>
        <begin position="3996"/>
        <end position="4008"/>
    </location>
</feature>
<dbReference type="InterPro" id="IPR049883">
    <property type="entry name" value="NOTCH1_EGF-like"/>
</dbReference>
<accession>A0A0N5CAB0</accession>
<feature type="disulfide bond" evidence="16">
    <location>
        <begin position="3222"/>
        <end position="3234"/>
    </location>
</feature>
<evidence type="ECO:0000256" key="2">
    <source>
        <dbReference type="ARBA" id="ARBA00009939"/>
    </source>
</evidence>
<keyword evidence="8" id="KW-0106">Calcium</keyword>
<feature type="domain" description="EGF-like calcium-binding" evidence="19">
    <location>
        <begin position="4107"/>
        <end position="4167"/>
    </location>
</feature>
<keyword evidence="11 16" id="KW-1015">Disulfide bond</keyword>
<dbReference type="Gene3D" id="2.40.128.620">
    <property type="match status" value="1"/>
</dbReference>
<dbReference type="Pfam" id="PF07645">
    <property type="entry name" value="EGF_CA"/>
    <property type="match status" value="2"/>
</dbReference>
<feature type="domain" description="EGF-like" evidence="20">
    <location>
        <begin position="4127"/>
        <end position="4167"/>
    </location>
</feature>
<dbReference type="FunFam" id="4.10.400.10:FF:000190">
    <property type="entry name" value="Low-density lipoprotein receptor-related protein"/>
    <property type="match status" value="1"/>
</dbReference>
<evidence type="ECO:0000256" key="3">
    <source>
        <dbReference type="ARBA" id="ARBA00022536"/>
    </source>
</evidence>
<dbReference type="PROSITE" id="PS01209">
    <property type="entry name" value="LDLRA_1"/>
    <property type="match status" value="13"/>
</dbReference>
<dbReference type="FunFam" id="4.10.400.10:FF:000005">
    <property type="entry name" value="low-density lipoprotein receptor-related protein 1B"/>
    <property type="match status" value="1"/>
</dbReference>
<feature type="disulfide bond" evidence="16">
    <location>
        <begin position="266"/>
        <end position="281"/>
    </location>
</feature>
<comment type="caution">
    <text evidence="16">Lacks conserved residue(s) required for the propagation of feature annotation.</text>
</comment>
<evidence type="ECO:0000256" key="15">
    <source>
        <dbReference type="ARBA" id="ARBA00037878"/>
    </source>
</evidence>
<dbReference type="InterPro" id="IPR001881">
    <property type="entry name" value="EGF-like_Ca-bd_dom"/>
</dbReference>
<dbReference type="InterPro" id="IPR036055">
    <property type="entry name" value="LDL_receptor-like_sf"/>
</dbReference>
<dbReference type="SUPFAM" id="SSF57196">
    <property type="entry name" value="EGF/Laminin"/>
    <property type="match status" value="5"/>
</dbReference>
<feature type="domain" description="EGF-like" evidence="20">
    <location>
        <begin position="3261"/>
        <end position="3300"/>
    </location>
</feature>
<feature type="disulfide bond" evidence="16">
    <location>
        <begin position="3048"/>
        <end position="3066"/>
    </location>
</feature>
<dbReference type="GO" id="GO:0005509">
    <property type="term" value="F:calcium ion binding"/>
    <property type="evidence" value="ECO:0007669"/>
    <property type="project" value="InterPro"/>
</dbReference>
<feature type="disulfide bond" evidence="16">
    <location>
        <begin position="3932"/>
        <end position="3947"/>
    </location>
</feature>
<feature type="disulfide bond" evidence="16">
    <location>
        <begin position="1278"/>
        <end position="1293"/>
    </location>
</feature>
<feature type="disulfide bond" evidence="16">
    <location>
        <begin position="3002"/>
        <end position="3020"/>
    </location>
</feature>
<feature type="disulfide bond" evidence="16">
    <location>
        <begin position="3181"/>
        <end position="3199"/>
    </location>
</feature>
<evidence type="ECO:0000256" key="7">
    <source>
        <dbReference type="ARBA" id="ARBA00022737"/>
    </source>
</evidence>
<keyword evidence="13" id="KW-0168">Coated pit</keyword>
<feature type="disulfide bond" evidence="16">
    <location>
        <begin position="138"/>
        <end position="153"/>
    </location>
</feature>
<feature type="domain" description="EGF-like" evidence="20">
    <location>
        <begin position="1471"/>
        <end position="1507"/>
    </location>
</feature>
<dbReference type="PROSITE" id="PS01187">
    <property type="entry name" value="EGF_CA"/>
    <property type="match status" value="4"/>
</dbReference>
<feature type="domain" description="EGF-like" evidence="20">
    <location>
        <begin position="697"/>
        <end position="737"/>
    </location>
</feature>
<evidence type="ECO:0000259" key="20">
    <source>
        <dbReference type="SMART" id="SM00181"/>
    </source>
</evidence>
<dbReference type="SMART" id="SM00181">
    <property type="entry name" value="EGF"/>
    <property type="match status" value="16"/>
</dbReference>
<feature type="domain" description="EGF-like" evidence="20">
    <location>
        <begin position="325"/>
        <end position="361"/>
    </location>
</feature>
<feature type="domain" description="EGF-like" evidence="20">
    <location>
        <begin position="3620"/>
        <end position="3659"/>
    </location>
</feature>
<dbReference type="CDD" id="cd00054">
    <property type="entry name" value="EGF_CA"/>
    <property type="match status" value="1"/>
</dbReference>
<dbReference type="Gene3D" id="2.120.10.30">
    <property type="entry name" value="TolB, C-terminal domain"/>
    <property type="match status" value="8"/>
</dbReference>
<dbReference type="InterPro" id="IPR023415">
    <property type="entry name" value="LDLR_class-A_CS"/>
</dbReference>
<feature type="domain" description="EGF-like" evidence="20">
    <location>
        <begin position="4517"/>
        <end position="4557"/>
    </location>
</feature>
<dbReference type="InterPro" id="IPR056588">
    <property type="entry name" value="EGF_LRP2"/>
</dbReference>
<feature type="disulfide bond" evidence="16">
    <location>
        <begin position="3193"/>
        <end position="3208"/>
    </location>
</feature>
<feature type="disulfide bond" evidence="16">
    <location>
        <begin position="94"/>
        <end position="109"/>
    </location>
</feature>
<evidence type="ECO:0000256" key="16">
    <source>
        <dbReference type="PROSITE-ProRule" id="PRU00124"/>
    </source>
</evidence>
<feature type="domain" description="EGF-like calcium-binding" evidence="19">
    <location>
        <begin position="362"/>
        <end position="413"/>
    </location>
</feature>
<feature type="domain" description="EGF-like" evidence="20">
    <location>
        <begin position="1025"/>
        <end position="1070"/>
    </location>
</feature>
<dbReference type="GO" id="GO:0043235">
    <property type="term" value="C:receptor complex"/>
    <property type="evidence" value="ECO:0007669"/>
    <property type="project" value="TreeGrafter"/>
</dbReference>
<feature type="disulfide bond" evidence="16">
    <location>
        <begin position="2907"/>
        <end position="2919"/>
    </location>
</feature>
<dbReference type="SMART" id="SM00179">
    <property type="entry name" value="EGF_CA"/>
    <property type="match status" value="8"/>
</dbReference>
<dbReference type="FunFam" id="4.10.400.10:FF:000209">
    <property type="entry name" value="Low-density lipoprotein receptor-related protein"/>
    <property type="match status" value="1"/>
</dbReference>
<feature type="disulfide bond" evidence="16">
    <location>
        <begin position="3713"/>
        <end position="3731"/>
    </location>
</feature>
<dbReference type="Gene3D" id="2.10.25.10">
    <property type="entry name" value="Laminin"/>
    <property type="match status" value="7"/>
</dbReference>
<feature type="disulfide bond" evidence="16">
    <location>
        <begin position="4105"/>
        <end position="4120"/>
    </location>
</feature>
<feature type="disulfide bond" evidence="16">
    <location>
        <begin position="1342"/>
        <end position="1354"/>
    </location>
</feature>
<dbReference type="InterPro" id="IPR011042">
    <property type="entry name" value="6-blade_b-propeller_TolB-like"/>
</dbReference>
<feature type="disulfide bond" evidence="16">
    <location>
        <begin position="247"/>
        <end position="259"/>
    </location>
</feature>
<evidence type="ECO:0000256" key="8">
    <source>
        <dbReference type="ARBA" id="ARBA00022837"/>
    </source>
</evidence>
<evidence type="ECO:0000256" key="1">
    <source>
        <dbReference type="ARBA" id="ARBA00004479"/>
    </source>
</evidence>
<feature type="domain" description="EGF-like" evidence="20">
    <location>
        <begin position="1431"/>
        <end position="1467"/>
    </location>
</feature>
<dbReference type="Proteomes" id="UP000046392">
    <property type="component" value="Unplaced"/>
</dbReference>
<evidence type="ECO:0000256" key="18">
    <source>
        <dbReference type="SAM" id="Phobius"/>
    </source>
</evidence>
<dbReference type="InterPro" id="IPR000033">
    <property type="entry name" value="LDLR_classB_rpt"/>
</dbReference>
<feature type="domain" description="EGF-like" evidence="20">
    <location>
        <begin position="3304"/>
        <end position="3341"/>
    </location>
</feature>
<keyword evidence="9 18" id="KW-1133">Transmembrane helix</keyword>
<reference evidence="22" key="1">
    <citation type="submission" date="2017-02" db="UniProtKB">
        <authorList>
            <consortium name="WormBaseParasite"/>
        </authorList>
    </citation>
    <scope>IDENTIFICATION</scope>
</reference>
<feature type="disulfide bond" evidence="16">
    <location>
        <begin position="1183"/>
        <end position="1201"/>
    </location>
</feature>
<feature type="disulfide bond" evidence="16">
    <location>
        <begin position="3788"/>
        <end position="3800"/>
    </location>
</feature>
<evidence type="ECO:0000256" key="13">
    <source>
        <dbReference type="ARBA" id="ARBA00023176"/>
    </source>
</evidence>
<dbReference type="InterPro" id="IPR002172">
    <property type="entry name" value="LDrepeatLR_classA_rpt"/>
</dbReference>
<dbReference type="InterPro" id="IPR000152">
    <property type="entry name" value="EGF-type_Asp/Asn_hydroxyl_site"/>
</dbReference>
<feature type="domain" description="EGF-like" evidence="20">
    <location>
        <begin position="2432"/>
        <end position="2472"/>
    </location>
</feature>
<feature type="domain" description="EGF-like calcium-binding" evidence="19">
    <location>
        <begin position="1468"/>
        <end position="1507"/>
    </location>
</feature>
<evidence type="ECO:0000256" key="6">
    <source>
        <dbReference type="ARBA" id="ARBA00022729"/>
    </source>
</evidence>
<dbReference type="STRING" id="174720.A0A0N5CAB0"/>
<feature type="disulfide bond" evidence="16">
    <location>
        <begin position="75"/>
        <end position="87"/>
    </location>
</feature>
<feature type="domain" description="EGF-like" evidence="20">
    <location>
        <begin position="1781"/>
        <end position="1817"/>
    </location>
</feature>
<evidence type="ECO:0000256" key="5">
    <source>
        <dbReference type="ARBA" id="ARBA00022692"/>
    </source>
</evidence>
<dbReference type="Pfam" id="PF24468">
    <property type="entry name" value="EGF_LRP2"/>
    <property type="match status" value="1"/>
</dbReference>
<feature type="disulfide bond" evidence="16">
    <location>
        <begin position="254"/>
        <end position="272"/>
    </location>
</feature>
<dbReference type="PRINTS" id="PR00261">
    <property type="entry name" value="LDLRECEPTOR"/>
</dbReference>
<dbReference type="SUPFAM" id="SSF57184">
    <property type="entry name" value="Growth factor receptor domain"/>
    <property type="match status" value="1"/>
</dbReference>
<feature type="disulfide bond" evidence="16">
    <location>
        <begin position="3134"/>
        <end position="3146"/>
    </location>
</feature>
<dbReference type="GO" id="GO:0005905">
    <property type="term" value="C:clathrin-coated pit"/>
    <property type="evidence" value="ECO:0007669"/>
    <property type="project" value="UniProtKB-KW"/>
</dbReference>
<dbReference type="Pfam" id="PF00057">
    <property type="entry name" value="Ldl_recept_a"/>
    <property type="match status" value="26"/>
</dbReference>
<dbReference type="SMART" id="SM00135">
    <property type="entry name" value="LY"/>
    <property type="match status" value="35"/>
</dbReference>
<feature type="disulfide bond" evidence="16">
    <location>
        <begin position="3972"/>
        <end position="3987"/>
    </location>
</feature>
<feature type="repeat" description="LDL-receptor class B" evidence="17">
    <location>
        <begin position="1642"/>
        <end position="1685"/>
    </location>
</feature>
<feature type="domain" description="EGF-like calcium-binding" evidence="19">
    <location>
        <begin position="4168"/>
        <end position="4212"/>
    </location>
</feature>
<feature type="disulfide bond" evidence="16">
    <location>
        <begin position="1349"/>
        <end position="1367"/>
    </location>
</feature>
<evidence type="ECO:0000259" key="19">
    <source>
        <dbReference type="SMART" id="SM00179"/>
    </source>
</evidence>
<feature type="disulfide bond" evidence="16">
    <location>
        <begin position="306"/>
        <end position="321"/>
    </location>
</feature>
<keyword evidence="10 18" id="KW-0472">Membrane</keyword>
<dbReference type="FunFam" id="2.10.25.10:FF:000009">
    <property type="entry name" value="Low-density lipoprotein receptor isoform 1"/>
    <property type="match status" value="3"/>
</dbReference>
<dbReference type="GO" id="GO:0016324">
    <property type="term" value="C:apical plasma membrane"/>
    <property type="evidence" value="ECO:0007669"/>
    <property type="project" value="TreeGrafter"/>
</dbReference>
<comment type="similarity">
    <text evidence="2">Belongs to the LDLR family.</text>
</comment>
<feature type="repeat" description="LDL-receptor class B" evidence="17">
    <location>
        <begin position="2248"/>
        <end position="2292"/>
    </location>
</feature>
<keyword evidence="7" id="KW-0677">Repeat</keyword>
<feature type="disulfide bond" evidence="16">
    <location>
        <begin position="1090"/>
        <end position="1108"/>
    </location>
</feature>
<feature type="disulfide bond" evidence="16">
    <location>
        <begin position="3229"/>
        <end position="3247"/>
    </location>
</feature>